<keyword evidence="2" id="KW-1185">Reference proteome</keyword>
<dbReference type="AlphaFoldDB" id="A0A2T5ILU3"/>
<reference evidence="1 2" key="1">
    <citation type="submission" date="2018-04" db="EMBL/GenBank/DDBJ databases">
        <title>Genomic Encyclopedia of Archaeal and Bacterial Type Strains, Phase II (KMG-II): from individual species to whole genera.</title>
        <authorList>
            <person name="Goeker M."/>
        </authorList>
    </citation>
    <scope>NUCLEOTIDE SEQUENCE [LARGE SCALE GENOMIC DNA]</scope>
    <source>
        <strain evidence="1 2">DSM 18806</strain>
    </source>
</reference>
<proteinExistence type="predicted"/>
<accession>A0A2T5ILU3</accession>
<name>A0A2T5ILU3_9LACT</name>
<dbReference type="EMBL" id="QAOM01000007">
    <property type="protein sequence ID" value="PTQ84795.1"/>
    <property type="molecule type" value="Genomic_DNA"/>
</dbReference>
<dbReference type="RefSeq" id="WP_108032454.1">
    <property type="nucleotide sequence ID" value="NZ_QAOM01000007.1"/>
</dbReference>
<sequence>MDRQILRKVYEAYILNDDKPEITMDILRNSTDLTVGNIRKSVTQLVESEHALKRNLTRDDRFWSRDEYDVPRNEDFNPNEYRVEDYFW</sequence>
<evidence type="ECO:0000313" key="1">
    <source>
        <dbReference type="EMBL" id="PTQ84795.1"/>
    </source>
</evidence>
<protein>
    <submittedName>
        <fullName evidence="1">Uncharacterized protein</fullName>
    </submittedName>
</protein>
<gene>
    <name evidence="1" type="ORF">C8U37_107163</name>
</gene>
<comment type="caution">
    <text evidence="1">The sequence shown here is derived from an EMBL/GenBank/DDBJ whole genome shotgun (WGS) entry which is preliminary data.</text>
</comment>
<evidence type="ECO:0000313" key="2">
    <source>
        <dbReference type="Proteomes" id="UP000244161"/>
    </source>
</evidence>
<organism evidence="1 2">
    <name type="scientific">Trichococcus patagoniensis</name>
    <dbReference type="NCBI Taxonomy" id="382641"/>
    <lineage>
        <taxon>Bacteria</taxon>
        <taxon>Bacillati</taxon>
        <taxon>Bacillota</taxon>
        <taxon>Bacilli</taxon>
        <taxon>Lactobacillales</taxon>
        <taxon>Carnobacteriaceae</taxon>
        <taxon>Trichococcus</taxon>
    </lineage>
</organism>
<dbReference type="Proteomes" id="UP000244161">
    <property type="component" value="Unassembled WGS sequence"/>
</dbReference>